<dbReference type="PANTHER" id="PTHR31286:SF180">
    <property type="entry name" value="OS10G0362600 PROTEIN"/>
    <property type="match status" value="1"/>
</dbReference>
<sequence>MAPDAVHPLENSHENVSDEDWVISFDDEDVREGMREEDFAQVPVWIQLWGLPVHCKTRSLGWKIGRALEKIKYERIGNFCHYCGHINHEIRSCGIHLEDSVKGNVQEESWGLWIRAEQFGWLVSSEKENLNPNRPSTAEKEADKFLADQAAKVVDNEDVTDSGRKRQNIKSLARKGSSFTAISGVKRGQDEPDNSISSKKYCQ</sequence>
<comment type="caution">
    <text evidence="2">The sequence shown here is derived from an EMBL/GenBank/DDBJ whole genome shotgun (WGS) entry which is preliminary data.</text>
</comment>
<dbReference type="InterPro" id="IPR040256">
    <property type="entry name" value="At4g02000-like"/>
</dbReference>
<protein>
    <recommendedName>
        <fullName evidence="4">DUF4283 domain-containing protein</fullName>
    </recommendedName>
</protein>
<evidence type="ECO:0000313" key="3">
    <source>
        <dbReference type="Proteomes" id="UP001341840"/>
    </source>
</evidence>
<dbReference type="Proteomes" id="UP001341840">
    <property type="component" value="Unassembled WGS sequence"/>
</dbReference>
<feature type="compositionally biased region" description="Polar residues" evidence="1">
    <location>
        <begin position="194"/>
        <end position="203"/>
    </location>
</feature>
<organism evidence="2 3">
    <name type="scientific">Stylosanthes scabra</name>
    <dbReference type="NCBI Taxonomy" id="79078"/>
    <lineage>
        <taxon>Eukaryota</taxon>
        <taxon>Viridiplantae</taxon>
        <taxon>Streptophyta</taxon>
        <taxon>Embryophyta</taxon>
        <taxon>Tracheophyta</taxon>
        <taxon>Spermatophyta</taxon>
        <taxon>Magnoliopsida</taxon>
        <taxon>eudicotyledons</taxon>
        <taxon>Gunneridae</taxon>
        <taxon>Pentapetalae</taxon>
        <taxon>rosids</taxon>
        <taxon>fabids</taxon>
        <taxon>Fabales</taxon>
        <taxon>Fabaceae</taxon>
        <taxon>Papilionoideae</taxon>
        <taxon>50 kb inversion clade</taxon>
        <taxon>dalbergioids sensu lato</taxon>
        <taxon>Dalbergieae</taxon>
        <taxon>Pterocarpus clade</taxon>
        <taxon>Stylosanthes</taxon>
    </lineage>
</organism>
<proteinExistence type="predicted"/>
<reference evidence="2 3" key="1">
    <citation type="journal article" date="2023" name="Plants (Basel)">
        <title>Bridging the Gap: Combining Genomics and Transcriptomics Approaches to Understand Stylosanthes scabra, an Orphan Legume from the Brazilian Caatinga.</title>
        <authorList>
            <person name="Ferreira-Neto J.R.C."/>
            <person name="da Silva M.D."/>
            <person name="Binneck E."/>
            <person name="de Melo N.F."/>
            <person name="da Silva R.H."/>
            <person name="de Melo A.L.T.M."/>
            <person name="Pandolfi V."/>
            <person name="Bustamante F.O."/>
            <person name="Brasileiro-Vidal A.C."/>
            <person name="Benko-Iseppon A.M."/>
        </authorList>
    </citation>
    <scope>NUCLEOTIDE SEQUENCE [LARGE SCALE GENOMIC DNA]</scope>
    <source>
        <tissue evidence="2">Leaves</tissue>
    </source>
</reference>
<gene>
    <name evidence="2" type="ORF">PIB30_089879</name>
</gene>
<dbReference type="PANTHER" id="PTHR31286">
    <property type="entry name" value="GLYCINE-RICH CELL WALL STRUCTURAL PROTEIN 1.8-LIKE"/>
    <property type="match status" value="1"/>
</dbReference>
<name>A0ABU6SVQ0_9FABA</name>
<feature type="region of interest" description="Disordered" evidence="1">
    <location>
        <begin position="181"/>
        <end position="203"/>
    </location>
</feature>
<evidence type="ECO:0008006" key="4">
    <source>
        <dbReference type="Google" id="ProtNLM"/>
    </source>
</evidence>
<dbReference type="EMBL" id="JASCZI010062118">
    <property type="protein sequence ID" value="MED6140096.1"/>
    <property type="molecule type" value="Genomic_DNA"/>
</dbReference>
<accession>A0ABU6SVQ0</accession>
<evidence type="ECO:0000313" key="2">
    <source>
        <dbReference type="EMBL" id="MED6140096.1"/>
    </source>
</evidence>
<keyword evidence="3" id="KW-1185">Reference proteome</keyword>
<evidence type="ECO:0000256" key="1">
    <source>
        <dbReference type="SAM" id="MobiDB-lite"/>
    </source>
</evidence>